<name>A0A6A3GG92_9STRA</name>
<keyword evidence="3" id="KW-1185">Reference proteome</keyword>
<comment type="caution">
    <text evidence="1">The sequence shown here is derived from an EMBL/GenBank/DDBJ whole genome shotgun (WGS) entry which is preliminary data.</text>
</comment>
<dbReference type="AlphaFoldDB" id="A0A6A3GG92"/>
<dbReference type="Proteomes" id="UP000460718">
    <property type="component" value="Unassembled WGS sequence"/>
</dbReference>
<protein>
    <submittedName>
        <fullName evidence="1">Uncharacterized protein</fullName>
    </submittedName>
</protein>
<sequence length="63" mass="6777">MPLRRLTGASHTCCAWCATSHRAISTICSSPAGLWTGSQKWRCTKNISAGCLRSCANTSSMRT</sequence>
<evidence type="ECO:0000313" key="3">
    <source>
        <dbReference type="Proteomes" id="UP000433483"/>
    </source>
</evidence>
<dbReference type="EMBL" id="QXGB01008470">
    <property type="protein sequence ID" value="KAE9157862.1"/>
    <property type="molecule type" value="Genomic_DNA"/>
</dbReference>
<dbReference type="EMBL" id="QXFW01007255">
    <property type="protein sequence ID" value="KAE8957455.1"/>
    <property type="molecule type" value="Genomic_DNA"/>
</dbReference>
<proteinExistence type="predicted"/>
<reference evidence="1 4" key="1">
    <citation type="submission" date="2018-09" db="EMBL/GenBank/DDBJ databases">
        <title>Genomic investigation of the strawberry pathogen Phytophthora fragariae indicates pathogenicity is determined by transcriptional variation in three key races.</title>
        <authorList>
            <person name="Adams T.M."/>
            <person name="Armitage A.D."/>
            <person name="Sobczyk M.K."/>
            <person name="Bates H.J."/>
            <person name="Dunwell J.M."/>
            <person name="Nellist C.F."/>
            <person name="Harrison R.J."/>
        </authorList>
    </citation>
    <scope>NUCLEOTIDE SEQUENCE [LARGE SCALE GENOMIC DNA]</scope>
    <source>
        <strain evidence="2 3">NOV-27</strain>
        <strain evidence="1 4">SCRP245</strain>
    </source>
</reference>
<accession>A0A6A3GG92</accession>
<evidence type="ECO:0000313" key="4">
    <source>
        <dbReference type="Proteomes" id="UP000460718"/>
    </source>
</evidence>
<organism evidence="1 4">
    <name type="scientific">Phytophthora fragariae</name>
    <dbReference type="NCBI Taxonomy" id="53985"/>
    <lineage>
        <taxon>Eukaryota</taxon>
        <taxon>Sar</taxon>
        <taxon>Stramenopiles</taxon>
        <taxon>Oomycota</taxon>
        <taxon>Peronosporomycetes</taxon>
        <taxon>Peronosporales</taxon>
        <taxon>Peronosporaceae</taxon>
        <taxon>Phytophthora</taxon>
    </lineage>
</organism>
<evidence type="ECO:0000313" key="1">
    <source>
        <dbReference type="EMBL" id="KAE8957455.1"/>
    </source>
</evidence>
<dbReference type="Proteomes" id="UP000433483">
    <property type="component" value="Unassembled WGS sequence"/>
</dbReference>
<gene>
    <name evidence="2" type="ORF">PF005_g32682</name>
    <name evidence="1" type="ORF">PF011_g31137</name>
</gene>
<evidence type="ECO:0000313" key="2">
    <source>
        <dbReference type="EMBL" id="KAE9157862.1"/>
    </source>
</evidence>